<dbReference type="EMBL" id="JAPDDP010000025">
    <property type="protein sequence ID" value="MDA0181728.1"/>
    <property type="molecule type" value="Genomic_DNA"/>
</dbReference>
<dbReference type="InterPro" id="IPR003594">
    <property type="entry name" value="HATPase_dom"/>
</dbReference>
<dbReference type="Proteomes" id="UP001147653">
    <property type="component" value="Unassembled WGS sequence"/>
</dbReference>
<dbReference type="Gene3D" id="3.30.565.10">
    <property type="entry name" value="Histidine kinase-like ATPase, C-terminal domain"/>
    <property type="match status" value="1"/>
</dbReference>
<dbReference type="GO" id="GO:0005524">
    <property type="term" value="F:ATP binding"/>
    <property type="evidence" value="ECO:0007669"/>
    <property type="project" value="UniProtKB-KW"/>
</dbReference>
<evidence type="ECO:0000313" key="3">
    <source>
        <dbReference type="EMBL" id="MDA0181728.1"/>
    </source>
</evidence>
<keyword evidence="3" id="KW-0067">ATP-binding</keyword>
<dbReference type="SUPFAM" id="SSF55874">
    <property type="entry name" value="ATPase domain of HSP90 chaperone/DNA topoisomerase II/histidine kinase"/>
    <property type="match status" value="1"/>
</dbReference>
<evidence type="ECO:0000259" key="2">
    <source>
        <dbReference type="Pfam" id="PF13581"/>
    </source>
</evidence>
<evidence type="ECO:0000256" key="1">
    <source>
        <dbReference type="ARBA" id="ARBA00022527"/>
    </source>
</evidence>
<keyword evidence="1" id="KW-0723">Serine/threonine-protein kinase</keyword>
<name>A0A9X3S8P3_9ACTN</name>
<organism evidence="3 4">
    <name type="scientific">Solirubrobacter phytolaccae</name>
    <dbReference type="NCBI Taxonomy" id="1404360"/>
    <lineage>
        <taxon>Bacteria</taxon>
        <taxon>Bacillati</taxon>
        <taxon>Actinomycetota</taxon>
        <taxon>Thermoleophilia</taxon>
        <taxon>Solirubrobacterales</taxon>
        <taxon>Solirubrobacteraceae</taxon>
        <taxon>Solirubrobacter</taxon>
    </lineage>
</organism>
<dbReference type="AlphaFoldDB" id="A0A9X3S8P3"/>
<dbReference type="RefSeq" id="WP_270026076.1">
    <property type="nucleotide sequence ID" value="NZ_JAPDDP010000025.1"/>
</dbReference>
<dbReference type="Pfam" id="PF13581">
    <property type="entry name" value="HATPase_c_2"/>
    <property type="match status" value="1"/>
</dbReference>
<proteinExistence type="predicted"/>
<keyword evidence="4" id="KW-1185">Reference proteome</keyword>
<keyword evidence="3" id="KW-0547">Nucleotide-binding</keyword>
<protein>
    <submittedName>
        <fullName evidence="3">ATP-binding protein</fullName>
    </submittedName>
</protein>
<dbReference type="CDD" id="cd16936">
    <property type="entry name" value="HATPase_RsbW-like"/>
    <property type="match status" value="1"/>
</dbReference>
<dbReference type="GO" id="GO:0004674">
    <property type="term" value="F:protein serine/threonine kinase activity"/>
    <property type="evidence" value="ECO:0007669"/>
    <property type="project" value="UniProtKB-KW"/>
</dbReference>
<sequence length="97" mass="10394">MTAHGADLPSERLKSANLIVSELVSNACRHGAGRIELTIHSDADGVRAEVFDEGTGAKIVQPDPRPARGGWGLHFVDQLSDSWGVADGTSRVWFRVA</sequence>
<dbReference type="InterPro" id="IPR050267">
    <property type="entry name" value="Anti-sigma-factor_SerPK"/>
</dbReference>
<evidence type="ECO:0000313" key="4">
    <source>
        <dbReference type="Proteomes" id="UP001147653"/>
    </source>
</evidence>
<gene>
    <name evidence="3" type="ORF">OJ997_15595</name>
</gene>
<accession>A0A9X3S8P3</accession>
<comment type="caution">
    <text evidence="3">The sequence shown here is derived from an EMBL/GenBank/DDBJ whole genome shotgun (WGS) entry which is preliminary data.</text>
</comment>
<dbReference type="PANTHER" id="PTHR35526:SF3">
    <property type="entry name" value="ANTI-SIGMA-F FACTOR RSBW"/>
    <property type="match status" value="1"/>
</dbReference>
<keyword evidence="1" id="KW-0808">Transferase</keyword>
<dbReference type="InterPro" id="IPR036890">
    <property type="entry name" value="HATPase_C_sf"/>
</dbReference>
<feature type="domain" description="Histidine kinase/HSP90-like ATPase" evidence="2">
    <location>
        <begin position="6"/>
        <end position="93"/>
    </location>
</feature>
<keyword evidence="1" id="KW-0418">Kinase</keyword>
<dbReference type="PANTHER" id="PTHR35526">
    <property type="entry name" value="ANTI-SIGMA-F FACTOR RSBW-RELATED"/>
    <property type="match status" value="1"/>
</dbReference>
<reference evidence="3" key="1">
    <citation type="submission" date="2022-10" db="EMBL/GenBank/DDBJ databases">
        <title>The WGS of Solirubrobacter phytolaccae KCTC 29190.</title>
        <authorList>
            <person name="Jiang Z."/>
        </authorList>
    </citation>
    <scope>NUCLEOTIDE SEQUENCE</scope>
    <source>
        <strain evidence="3">KCTC 29190</strain>
    </source>
</reference>